<protein>
    <submittedName>
        <fullName evidence="2">Rhodanese-like domain-containing protein</fullName>
    </submittedName>
</protein>
<dbReference type="Gene3D" id="3.40.250.10">
    <property type="entry name" value="Rhodanese-like domain"/>
    <property type="match status" value="1"/>
</dbReference>
<dbReference type="SUPFAM" id="SSF52821">
    <property type="entry name" value="Rhodanese/Cell cycle control phosphatase"/>
    <property type="match status" value="1"/>
</dbReference>
<name>A0ABT1WLA3_9LACT</name>
<reference evidence="2" key="3">
    <citation type="journal article" date="2023" name="Microbiol. Resour. Announc.">
        <title>Draft Genome Sequence of Granulicatella sp. Strain S8, Isolated from a Marine Fish, Seriola quinqueradiata.</title>
        <authorList>
            <person name="Lee M."/>
            <person name="Farooq A."/>
            <person name="Jeong J.B."/>
            <person name="Jung M.Y."/>
        </authorList>
    </citation>
    <scope>NUCLEOTIDE SEQUENCE</scope>
    <source>
        <strain evidence="2">S8</strain>
    </source>
</reference>
<dbReference type="EMBL" id="JANHNZ010000001">
    <property type="protein sequence ID" value="MCQ9209309.1"/>
    <property type="molecule type" value="Genomic_DNA"/>
</dbReference>
<dbReference type="Pfam" id="PF00581">
    <property type="entry name" value="Rhodanese"/>
    <property type="match status" value="1"/>
</dbReference>
<accession>A0ABT1WLA3</accession>
<dbReference type="SMART" id="SM00450">
    <property type="entry name" value="RHOD"/>
    <property type="match status" value="1"/>
</dbReference>
<dbReference type="PROSITE" id="PS50206">
    <property type="entry name" value="RHODANESE_3"/>
    <property type="match status" value="1"/>
</dbReference>
<dbReference type="PANTHER" id="PTHR43031:SF1">
    <property type="entry name" value="PYRIDINE NUCLEOTIDE-DISULPHIDE OXIDOREDUCTASE"/>
    <property type="match status" value="1"/>
</dbReference>
<organism evidence="2 3">
    <name type="scientific">Granulicatella seriolae</name>
    <dbReference type="NCBI Taxonomy" id="2967226"/>
    <lineage>
        <taxon>Bacteria</taxon>
        <taxon>Bacillati</taxon>
        <taxon>Bacillota</taxon>
        <taxon>Bacilli</taxon>
        <taxon>Lactobacillales</taxon>
        <taxon>Carnobacteriaceae</taxon>
        <taxon>Granulicatella</taxon>
    </lineage>
</organism>
<comment type="caution">
    <text evidence="2">The sequence shown here is derived from an EMBL/GenBank/DDBJ whole genome shotgun (WGS) entry which is preliminary data.</text>
</comment>
<dbReference type="PANTHER" id="PTHR43031">
    <property type="entry name" value="FAD-DEPENDENT OXIDOREDUCTASE"/>
    <property type="match status" value="1"/>
</dbReference>
<sequence length="99" mass="11180">MYPSISIQDFYDLVQDQELAVFDVRAANRYASGHVSRAINVPLENLAQELDKFDSEKMNYIICQTGVSSQRACQFLVNNGFPVTNVAEGTSQWPGRLEY</sequence>
<dbReference type="InterPro" id="IPR050229">
    <property type="entry name" value="GlpE_sulfurtransferase"/>
</dbReference>
<dbReference type="InterPro" id="IPR036873">
    <property type="entry name" value="Rhodanese-like_dom_sf"/>
</dbReference>
<feature type="domain" description="Rhodanese" evidence="1">
    <location>
        <begin position="15"/>
        <end position="99"/>
    </location>
</feature>
<dbReference type="RefSeq" id="WP_256944414.1">
    <property type="nucleotide sequence ID" value="NZ_JANHNZ010000001.1"/>
</dbReference>
<proteinExistence type="predicted"/>
<dbReference type="CDD" id="cd00158">
    <property type="entry name" value="RHOD"/>
    <property type="match status" value="1"/>
</dbReference>
<dbReference type="InterPro" id="IPR001763">
    <property type="entry name" value="Rhodanese-like_dom"/>
</dbReference>
<keyword evidence="3" id="KW-1185">Reference proteome</keyword>
<evidence type="ECO:0000259" key="1">
    <source>
        <dbReference type="PROSITE" id="PS50206"/>
    </source>
</evidence>
<dbReference type="Proteomes" id="UP001059480">
    <property type="component" value="Unassembled WGS sequence"/>
</dbReference>
<reference evidence="2" key="2">
    <citation type="journal article" date="2023" name="Curr. Microbiol.">
        <title>Granulicatella seriolae sp. nov., a Novel Facultative Anaerobe Isolated from Yellowtail Marine Fish.</title>
        <authorList>
            <person name="Lee M."/>
            <person name="Choi Y.J."/>
            <person name="Farooq A."/>
            <person name="Jeong J.B."/>
            <person name="Jung M.Y."/>
        </authorList>
    </citation>
    <scope>NUCLEOTIDE SEQUENCE</scope>
    <source>
        <strain evidence="2">S8</strain>
    </source>
</reference>
<evidence type="ECO:0000313" key="2">
    <source>
        <dbReference type="EMBL" id="MCQ9209309.1"/>
    </source>
</evidence>
<evidence type="ECO:0000313" key="3">
    <source>
        <dbReference type="Proteomes" id="UP001059480"/>
    </source>
</evidence>
<gene>
    <name evidence="2" type="ORF">NPA36_01840</name>
</gene>
<reference evidence="2" key="1">
    <citation type="submission" date="2022-07" db="EMBL/GenBank/DDBJ databases">
        <authorList>
            <person name="Jung M.-Y."/>
            <person name="Lee M."/>
        </authorList>
    </citation>
    <scope>NUCLEOTIDE SEQUENCE</scope>
    <source>
        <strain evidence="2">S8</strain>
    </source>
</reference>